<keyword evidence="4" id="KW-1185">Reference proteome</keyword>
<dbReference type="PANTHER" id="PTHR39081:SF1">
    <property type="entry name" value="MUT7-C RNASE DOMAIN-CONTAINING PROTEIN"/>
    <property type="match status" value="1"/>
</dbReference>
<dbReference type="Proteomes" id="UP000282656">
    <property type="component" value="Unassembled WGS sequence"/>
</dbReference>
<sequence length="255" mass="28329">MSARQLTVRFHGALNDFVAPERRGQAFTHVLQGSPSVKDLIESLGPPHPEVDVVLVDGEPVGFGQRAEADTRVDVYPALEPSTPAVAPEARVGPPRPEMPRFILDVGLGRLSGFLRMLGFDTLWSNDAADDQLARVSHDEARVLLTRDLGVLKRSEVVHGYFPRSSEPADQLVEVVRRYGLTSRMRPFSRCLACNGPLSTATPEEVQGRVPEGVAQRHRNFQQCPSCKRVFWPGTHHERMQNLVDTLRKLETANP</sequence>
<dbReference type="RefSeq" id="WP_121770251.1">
    <property type="nucleotide sequence ID" value="NZ_RAWM01000042.1"/>
</dbReference>
<name>A0A3A8QTY9_9BACT</name>
<evidence type="ECO:0000259" key="1">
    <source>
        <dbReference type="Pfam" id="PF01927"/>
    </source>
</evidence>
<evidence type="ECO:0000313" key="4">
    <source>
        <dbReference type="Proteomes" id="UP000282656"/>
    </source>
</evidence>
<dbReference type="Pfam" id="PF01927">
    <property type="entry name" value="Mut7-C"/>
    <property type="match status" value="1"/>
</dbReference>
<dbReference type="EMBL" id="RAWM01000042">
    <property type="protein sequence ID" value="RKH68332.1"/>
    <property type="molecule type" value="Genomic_DNA"/>
</dbReference>
<dbReference type="OrthoDB" id="9797655at2"/>
<protein>
    <submittedName>
        <fullName evidence="3">Twitching motility protein PilT</fullName>
    </submittedName>
</protein>
<comment type="caution">
    <text evidence="3">The sequence shown here is derived from an EMBL/GenBank/DDBJ whole genome shotgun (WGS) entry which is preliminary data.</text>
</comment>
<gene>
    <name evidence="3" type="ORF">D7X96_17620</name>
</gene>
<feature type="domain" description="Mut7-C RNAse" evidence="1">
    <location>
        <begin position="100"/>
        <end position="243"/>
    </location>
</feature>
<dbReference type="Pfam" id="PF14451">
    <property type="entry name" value="Ub-Mut7C"/>
    <property type="match status" value="1"/>
</dbReference>
<dbReference type="InterPro" id="IPR002782">
    <property type="entry name" value="Mut7-C_RNAse_dom"/>
</dbReference>
<dbReference type="PANTHER" id="PTHR39081">
    <property type="entry name" value="MUT7-C DOMAIN-CONTAINING PROTEIN"/>
    <property type="match status" value="1"/>
</dbReference>
<dbReference type="InterPro" id="IPR027798">
    <property type="entry name" value="Ub_Mut7C"/>
</dbReference>
<evidence type="ECO:0000313" key="3">
    <source>
        <dbReference type="EMBL" id="RKH68332.1"/>
    </source>
</evidence>
<accession>A0A3A8QTY9</accession>
<feature type="domain" description="Ubiquitin Mut7-C" evidence="2">
    <location>
        <begin position="5"/>
        <end position="81"/>
    </location>
</feature>
<organism evidence="3 4">
    <name type="scientific">Corallococcus interemptor</name>
    <dbReference type="NCBI Taxonomy" id="2316720"/>
    <lineage>
        <taxon>Bacteria</taxon>
        <taxon>Pseudomonadati</taxon>
        <taxon>Myxococcota</taxon>
        <taxon>Myxococcia</taxon>
        <taxon>Myxococcales</taxon>
        <taxon>Cystobacterineae</taxon>
        <taxon>Myxococcaceae</taxon>
        <taxon>Corallococcus</taxon>
    </lineage>
</organism>
<dbReference type="AlphaFoldDB" id="A0A3A8QTY9"/>
<reference evidence="4" key="1">
    <citation type="submission" date="2018-09" db="EMBL/GenBank/DDBJ databases">
        <authorList>
            <person name="Livingstone P.G."/>
            <person name="Whitworth D.E."/>
        </authorList>
    </citation>
    <scope>NUCLEOTIDE SEQUENCE [LARGE SCALE GENOMIC DNA]</scope>
    <source>
        <strain evidence="4">AB047A</strain>
    </source>
</reference>
<evidence type="ECO:0000259" key="2">
    <source>
        <dbReference type="Pfam" id="PF14451"/>
    </source>
</evidence>
<proteinExistence type="predicted"/>